<dbReference type="Proteomes" id="UP000037136">
    <property type="component" value="Unassembled WGS sequence"/>
</dbReference>
<dbReference type="OrthoDB" id="421671at2759"/>
<dbReference type="InterPro" id="IPR025638">
    <property type="entry name" value="DUF4336"/>
</dbReference>
<accession>A0A2A9PD02</accession>
<protein>
    <recommendedName>
        <fullName evidence="3">Metallo-beta-lactamase domain-containing protein</fullName>
    </recommendedName>
</protein>
<gene>
    <name evidence="1" type="ORF">XA68_12672</name>
</gene>
<evidence type="ECO:0000313" key="2">
    <source>
        <dbReference type="Proteomes" id="UP000037136"/>
    </source>
</evidence>
<keyword evidence="2" id="KW-1185">Reference proteome</keyword>
<dbReference type="STRING" id="268505.A0A2A9PD02"/>
<reference evidence="1 2" key="2">
    <citation type="journal article" date="2017" name="Sci. Rep.">
        <title>Ant-infecting Ophiocordyceps genomes reveal a high diversity of potential behavioral manipulation genes and a possible major role for enterotoxins.</title>
        <authorList>
            <person name="de Bekker C."/>
            <person name="Ohm R.A."/>
            <person name="Evans H.C."/>
            <person name="Brachmann A."/>
            <person name="Hughes D.P."/>
        </authorList>
    </citation>
    <scope>NUCLEOTIDE SEQUENCE [LARGE SCALE GENOMIC DNA]</scope>
    <source>
        <strain evidence="1 2">SC16a</strain>
    </source>
</reference>
<evidence type="ECO:0000313" key="1">
    <source>
        <dbReference type="EMBL" id="PFH59188.1"/>
    </source>
</evidence>
<dbReference type="AlphaFoldDB" id="A0A2A9PD02"/>
<dbReference type="PANTHER" id="PTHR33835:SF1">
    <property type="entry name" value="METALLO-BETA-LACTAMASE DOMAIN-CONTAINING PROTEIN"/>
    <property type="match status" value="1"/>
</dbReference>
<evidence type="ECO:0008006" key="3">
    <source>
        <dbReference type="Google" id="ProtNLM"/>
    </source>
</evidence>
<comment type="caution">
    <text evidence="1">The sequence shown here is derived from an EMBL/GenBank/DDBJ whole genome shotgun (WGS) entry which is preliminary data.</text>
</comment>
<dbReference type="Pfam" id="PF14234">
    <property type="entry name" value="DUF4336"/>
    <property type="match status" value="1"/>
</dbReference>
<name>A0A2A9PD02_OPHUN</name>
<dbReference type="EMBL" id="LAZP02000218">
    <property type="protein sequence ID" value="PFH59188.1"/>
    <property type="molecule type" value="Genomic_DNA"/>
</dbReference>
<dbReference type="SUPFAM" id="SSF56281">
    <property type="entry name" value="Metallo-hydrolase/oxidoreductase"/>
    <property type="match status" value="1"/>
</dbReference>
<dbReference type="InterPro" id="IPR036866">
    <property type="entry name" value="RibonucZ/Hydroxyglut_hydro"/>
</dbReference>
<dbReference type="PANTHER" id="PTHR33835">
    <property type="entry name" value="YALI0C07656P"/>
    <property type="match status" value="1"/>
</dbReference>
<reference evidence="1 2" key="1">
    <citation type="journal article" date="2015" name="BMC Genomics">
        <title>Gene expression during zombie ant biting behavior reflects the complexity underlying fungal parasitic behavioral manipulation.</title>
        <authorList>
            <person name="de Bekker C."/>
            <person name="Ohm R.A."/>
            <person name="Loreto R.G."/>
            <person name="Sebastian A."/>
            <person name="Albert I."/>
            <person name="Merrow M."/>
            <person name="Brachmann A."/>
            <person name="Hughes D.P."/>
        </authorList>
    </citation>
    <scope>NUCLEOTIDE SEQUENCE [LARGE SCALE GENOMIC DNA]</scope>
    <source>
        <strain evidence="1 2">SC16a</strain>
    </source>
</reference>
<proteinExistence type="predicted"/>
<sequence>MGNGSSLLRSRPASFSAATHFAHKRASCSILGAAAAMSAALIPAKPEDLMLIRSITPNIITFSGPFSRYGKLRIGGRGTLVRLSSGALAIFSPIALTEDTKTKVSEMGGKIGYIVALDFEHHIFVSEWAKQYPSAKVIGPEGLEEKRREQKDDPKIGDDKFDVVFTKENKREIRISPEFDADFDYEYVDGHSNLELVFLYKPDRVLIEADLMFNLPANEQYSKAPEEDRKLAEVADSLFQTVQSTEGEPKWMRRFNWYVAAKDRDSLNKSIKLIDSWDFTTLIPCHGDVLVGDGKEVFRKVFKWHLEAKE</sequence>
<organism evidence="1 2">
    <name type="scientific">Ophiocordyceps unilateralis</name>
    <name type="common">Zombie-ant fungus</name>
    <name type="synonym">Torrubia unilateralis</name>
    <dbReference type="NCBI Taxonomy" id="268505"/>
    <lineage>
        <taxon>Eukaryota</taxon>
        <taxon>Fungi</taxon>
        <taxon>Dikarya</taxon>
        <taxon>Ascomycota</taxon>
        <taxon>Pezizomycotina</taxon>
        <taxon>Sordariomycetes</taxon>
        <taxon>Hypocreomycetidae</taxon>
        <taxon>Hypocreales</taxon>
        <taxon>Ophiocordycipitaceae</taxon>
        <taxon>Ophiocordyceps</taxon>
    </lineage>
</organism>